<gene>
    <name evidence="5" type="ORF">CUREI_05720</name>
</gene>
<proteinExistence type="inferred from homology"/>
<dbReference type="EMBL" id="CP009215">
    <property type="protein sequence ID" value="AIL96856.1"/>
    <property type="molecule type" value="Genomic_DNA"/>
</dbReference>
<dbReference type="AlphaFoldDB" id="A0A077HK88"/>
<organism evidence="5 6">
    <name type="scientific">Corynebacterium ureicelerivorans</name>
    <dbReference type="NCBI Taxonomy" id="401472"/>
    <lineage>
        <taxon>Bacteria</taxon>
        <taxon>Bacillati</taxon>
        <taxon>Actinomycetota</taxon>
        <taxon>Actinomycetes</taxon>
        <taxon>Mycobacteriales</taxon>
        <taxon>Corynebacteriaceae</taxon>
        <taxon>Corynebacterium</taxon>
    </lineage>
</organism>
<dbReference type="InterPro" id="IPR029064">
    <property type="entry name" value="Ribosomal_eL30-like_sf"/>
</dbReference>
<dbReference type="OrthoDB" id="9794400at2"/>
<dbReference type="GO" id="GO:0003723">
    <property type="term" value="F:RNA binding"/>
    <property type="evidence" value="ECO:0007669"/>
    <property type="project" value="InterPro"/>
</dbReference>
<dbReference type="InterPro" id="IPR013123">
    <property type="entry name" value="SpoU_subst-bd"/>
</dbReference>
<dbReference type="InterPro" id="IPR053888">
    <property type="entry name" value="MRM3-like_sub_bind"/>
</dbReference>
<dbReference type="PANTHER" id="PTHR43191:SF2">
    <property type="entry name" value="RRNA METHYLTRANSFERASE 3, MITOCHONDRIAL"/>
    <property type="match status" value="1"/>
</dbReference>
<dbReference type="KEGG" id="cuv:CUREI_05720"/>
<dbReference type="GO" id="GO:0006396">
    <property type="term" value="P:RNA processing"/>
    <property type="evidence" value="ECO:0007669"/>
    <property type="project" value="InterPro"/>
</dbReference>
<dbReference type="RefSeq" id="WP_038611397.1">
    <property type="nucleotide sequence ID" value="NZ_CP009215.1"/>
</dbReference>
<dbReference type="CDD" id="cd18095">
    <property type="entry name" value="SpoU-like_rRNA-MTase"/>
    <property type="match status" value="1"/>
</dbReference>
<evidence type="ECO:0000256" key="1">
    <source>
        <dbReference type="ARBA" id="ARBA00007228"/>
    </source>
</evidence>
<name>A0A077HK88_9CORY</name>
<dbReference type="Gene3D" id="3.40.1280.10">
    <property type="match status" value="1"/>
</dbReference>
<accession>A0A077HK88</accession>
<dbReference type="Pfam" id="PF22435">
    <property type="entry name" value="MRM3-like_sub_bind"/>
    <property type="match status" value="1"/>
</dbReference>
<dbReference type="PANTHER" id="PTHR43191">
    <property type="entry name" value="RRNA METHYLTRANSFERASE 3"/>
    <property type="match status" value="1"/>
</dbReference>
<evidence type="ECO:0000313" key="5">
    <source>
        <dbReference type="EMBL" id="AIL96856.1"/>
    </source>
</evidence>
<reference evidence="5 6" key="1">
    <citation type="submission" date="2014-08" db="EMBL/GenBank/DDBJ databases">
        <title>Complete genome sequence of Corynebacterium ureicelerivorans DSM 45051, a lipophilic and urea-splitting isolate from a blood culture of a septicaemia patient.</title>
        <authorList>
            <person name="Tippelt A."/>
            <person name="Albersmeier A."/>
            <person name="Brinkrolf K."/>
            <person name="Ruckert C."/>
            <person name="Tauch A."/>
        </authorList>
    </citation>
    <scope>NUCLEOTIDE SEQUENCE [LARGE SCALE GENOMIC DNA]</scope>
    <source>
        <strain evidence="5 6">IMMIB RIV-2301</strain>
    </source>
</reference>
<evidence type="ECO:0000313" key="6">
    <source>
        <dbReference type="Proteomes" id="UP000028939"/>
    </source>
</evidence>
<dbReference type="Pfam" id="PF00588">
    <property type="entry name" value="SpoU_methylase"/>
    <property type="match status" value="1"/>
</dbReference>
<dbReference type="SUPFAM" id="SSF75217">
    <property type="entry name" value="alpha/beta knot"/>
    <property type="match status" value="1"/>
</dbReference>
<keyword evidence="6" id="KW-1185">Reference proteome</keyword>
<dbReference type="InterPro" id="IPR029026">
    <property type="entry name" value="tRNA_m1G_MTases_N"/>
</dbReference>
<comment type="similarity">
    <text evidence="1">Belongs to the class IV-like SAM-binding methyltransferase superfamily. RNA methyltransferase TrmH family.</text>
</comment>
<evidence type="ECO:0000256" key="2">
    <source>
        <dbReference type="ARBA" id="ARBA00022603"/>
    </source>
</evidence>
<protein>
    <submittedName>
        <fullName evidence="5">RNA methyltransferase</fullName>
    </submittedName>
</protein>
<dbReference type="InterPro" id="IPR051259">
    <property type="entry name" value="rRNA_Methyltransferase"/>
</dbReference>
<sequence>MPLDFQQPFTERTPRVVNAGKLKRAQARRKAHAFLAEGENAVEAAVATGAATDLFVTEAAAERFEEIVRAAVSLDVYTHAITDKAADALADAVTSTGIFAVCRPVLWTVPKILKGRPRVVAVCVETNDPGNAGTIIRIADALGADAVIFAGDTVDPEAPKVVRSTAGSLFHIPVARDRDVRRVIGQLEAAGLSTFATTMDGEVNLAQSGEALRQPTAWLFGNEAHGLDSDILAAADHRVSIPIQGSAESLNLATAASICLWESAKSLGDE</sequence>
<dbReference type="SMART" id="SM00967">
    <property type="entry name" value="SpoU_sub_bind"/>
    <property type="match status" value="1"/>
</dbReference>
<dbReference type="SUPFAM" id="SSF55315">
    <property type="entry name" value="L30e-like"/>
    <property type="match status" value="1"/>
</dbReference>
<dbReference type="STRING" id="401472.CUREI_05720"/>
<dbReference type="InterPro" id="IPR001537">
    <property type="entry name" value="SpoU_MeTrfase"/>
</dbReference>
<dbReference type="GO" id="GO:0008173">
    <property type="term" value="F:RNA methyltransferase activity"/>
    <property type="evidence" value="ECO:0007669"/>
    <property type="project" value="InterPro"/>
</dbReference>
<dbReference type="GO" id="GO:0005737">
    <property type="term" value="C:cytoplasm"/>
    <property type="evidence" value="ECO:0007669"/>
    <property type="project" value="UniProtKB-ARBA"/>
</dbReference>
<evidence type="ECO:0000259" key="4">
    <source>
        <dbReference type="SMART" id="SM00967"/>
    </source>
</evidence>
<dbReference type="Proteomes" id="UP000028939">
    <property type="component" value="Chromosome"/>
</dbReference>
<dbReference type="Gene3D" id="3.30.1330.30">
    <property type="match status" value="1"/>
</dbReference>
<dbReference type="GO" id="GO:0032259">
    <property type="term" value="P:methylation"/>
    <property type="evidence" value="ECO:0007669"/>
    <property type="project" value="UniProtKB-KW"/>
</dbReference>
<dbReference type="HOGENOM" id="CLU_021322_3_1_11"/>
<keyword evidence="2 5" id="KW-0489">Methyltransferase</keyword>
<keyword evidence="3 5" id="KW-0808">Transferase</keyword>
<evidence type="ECO:0000256" key="3">
    <source>
        <dbReference type="ARBA" id="ARBA00022679"/>
    </source>
</evidence>
<feature type="domain" description="RNA 2-O ribose methyltransferase substrate binding" evidence="4">
    <location>
        <begin position="35"/>
        <end position="108"/>
    </location>
</feature>
<dbReference type="InterPro" id="IPR029028">
    <property type="entry name" value="Alpha/beta_knot_MTases"/>
</dbReference>